<evidence type="ECO:0000313" key="1">
    <source>
        <dbReference type="EMBL" id="QGQ99464.1"/>
    </source>
</evidence>
<keyword evidence="2" id="KW-1185">Reference proteome</keyword>
<dbReference type="InterPro" id="IPR029068">
    <property type="entry name" value="Glyas_Bleomycin-R_OHBP_Dase"/>
</dbReference>
<dbReference type="Gene3D" id="3.10.180.10">
    <property type="entry name" value="2,3-Dihydroxybiphenyl 1,2-Dioxygenase, domain 1"/>
    <property type="match status" value="1"/>
</dbReference>
<organism evidence="1 2">
    <name type="scientific">Paenibacillus psychroresistens</name>
    <dbReference type="NCBI Taxonomy" id="1778678"/>
    <lineage>
        <taxon>Bacteria</taxon>
        <taxon>Bacillati</taxon>
        <taxon>Bacillota</taxon>
        <taxon>Bacilli</taxon>
        <taxon>Bacillales</taxon>
        <taxon>Paenibacillaceae</taxon>
        <taxon>Paenibacillus</taxon>
    </lineage>
</organism>
<proteinExistence type="predicted"/>
<dbReference type="OrthoDB" id="291991at2"/>
<dbReference type="AlphaFoldDB" id="A0A6B8RUL7"/>
<evidence type="ECO:0008006" key="3">
    <source>
        <dbReference type="Google" id="ProtNLM"/>
    </source>
</evidence>
<accession>A0A6B8RUL7</accession>
<dbReference type="RefSeq" id="WP_155704629.1">
    <property type="nucleotide sequence ID" value="NZ_CP034235.1"/>
</dbReference>
<name>A0A6B8RUL7_9BACL</name>
<evidence type="ECO:0000313" key="2">
    <source>
        <dbReference type="Proteomes" id="UP000426246"/>
    </source>
</evidence>
<reference evidence="2" key="1">
    <citation type="submission" date="2018-11" db="EMBL/GenBank/DDBJ databases">
        <title>Complete genome sequence of Paenibacillus sp. ML311-T8.</title>
        <authorList>
            <person name="Nam Y.-D."/>
            <person name="Kang J."/>
            <person name="Chung W.-H."/>
            <person name="Park Y.S."/>
        </authorList>
    </citation>
    <scope>NUCLEOTIDE SEQUENCE [LARGE SCALE GENOMIC DNA]</scope>
    <source>
        <strain evidence="2">ML311-T8</strain>
    </source>
</reference>
<protein>
    <recommendedName>
        <fullName evidence="3">VOC family protein</fullName>
    </recommendedName>
</protein>
<sequence>MTAQLFHLQVVSIPVKNVACSLKWYREMFSLDYNFPVDNIQELHADMVTKGANVKAISFKPSGGHSFHFVDPDDNCLGIWGGWPQEDQAENE</sequence>
<gene>
    <name evidence="1" type="ORF">EHS13_33690</name>
</gene>
<dbReference type="Proteomes" id="UP000426246">
    <property type="component" value="Chromosome"/>
</dbReference>
<dbReference type="SUPFAM" id="SSF54593">
    <property type="entry name" value="Glyoxalase/Bleomycin resistance protein/Dihydroxybiphenyl dioxygenase"/>
    <property type="match status" value="1"/>
</dbReference>
<dbReference type="KEGG" id="ppsc:EHS13_33690"/>
<dbReference type="EMBL" id="CP034235">
    <property type="protein sequence ID" value="QGQ99464.1"/>
    <property type="molecule type" value="Genomic_DNA"/>
</dbReference>